<proteinExistence type="predicted"/>
<evidence type="ECO:0000313" key="2">
    <source>
        <dbReference type="EMBL" id="CAD2219424.1"/>
    </source>
</evidence>
<protein>
    <submittedName>
        <fullName evidence="2">Uncharacterized protein</fullName>
    </submittedName>
</protein>
<reference evidence="2 3" key="1">
    <citation type="submission" date="2020-08" db="EMBL/GenBank/DDBJ databases">
        <authorList>
            <person name="Newling K."/>
            <person name="Davey J."/>
            <person name="Forrester S."/>
        </authorList>
    </citation>
    <scope>NUCLEOTIDE SEQUENCE [LARGE SCALE GENOMIC DNA]</scope>
    <source>
        <strain evidence="3">Crithidia deanei Carvalho (ATCC PRA-265)</strain>
    </source>
</reference>
<dbReference type="AlphaFoldDB" id="A0A7G2CKI1"/>
<gene>
    <name evidence="2" type="ORF">ADEAN_000692900</name>
</gene>
<organism evidence="2 3">
    <name type="scientific">Angomonas deanei</name>
    <dbReference type="NCBI Taxonomy" id="59799"/>
    <lineage>
        <taxon>Eukaryota</taxon>
        <taxon>Discoba</taxon>
        <taxon>Euglenozoa</taxon>
        <taxon>Kinetoplastea</taxon>
        <taxon>Metakinetoplastina</taxon>
        <taxon>Trypanosomatida</taxon>
        <taxon>Trypanosomatidae</taxon>
        <taxon>Strigomonadinae</taxon>
        <taxon>Angomonas</taxon>
    </lineage>
</organism>
<feature type="region of interest" description="Disordered" evidence="1">
    <location>
        <begin position="1"/>
        <end position="32"/>
    </location>
</feature>
<evidence type="ECO:0000256" key="1">
    <source>
        <dbReference type="SAM" id="MobiDB-lite"/>
    </source>
</evidence>
<dbReference type="Proteomes" id="UP000515908">
    <property type="component" value="Chromosome 14"/>
</dbReference>
<keyword evidence="3" id="KW-1185">Reference proteome</keyword>
<evidence type="ECO:0000313" key="3">
    <source>
        <dbReference type="Proteomes" id="UP000515908"/>
    </source>
</evidence>
<accession>A0A7G2CKI1</accession>
<name>A0A7G2CKI1_9TRYP</name>
<sequence length="117" mass="12906">MWGPAQGLHSEREAVQLAQPQEGLEPSPAEYPRWTSWAKSNVKISDEQREALLQCVPGPVKQPTVCPADDAAAHLTPAQTLTLELKEKERLEGEVDLLAVQLKQLLSSRVAKSKNNQ</sequence>
<dbReference type="EMBL" id="LR877158">
    <property type="protein sequence ID" value="CAD2219424.1"/>
    <property type="molecule type" value="Genomic_DNA"/>
</dbReference>
<dbReference type="VEuPathDB" id="TriTrypDB:ADEAN_000692900"/>